<organism evidence="4 5">
    <name type="scientific">Yimella lutea</name>
    <dbReference type="NCBI Taxonomy" id="587872"/>
    <lineage>
        <taxon>Bacteria</taxon>
        <taxon>Bacillati</taxon>
        <taxon>Actinomycetota</taxon>
        <taxon>Actinomycetes</taxon>
        <taxon>Micrococcales</taxon>
        <taxon>Dermacoccaceae</taxon>
        <taxon>Yimella</taxon>
    </lineage>
</organism>
<dbReference type="AlphaFoldDB" id="A0A542EEZ0"/>
<evidence type="ECO:0000256" key="2">
    <source>
        <dbReference type="ARBA" id="ARBA00023315"/>
    </source>
</evidence>
<reference evidence="4 5" key="1">
    <citation type="submission" date="2019-06" db="EMBL/GenBank/DDBJ databases">
        <title>Sequencing the genomes of 1000 actinobacteria strains.</title>
        <authorList>
            <person name="Klenk H.-P."/>
        </authorList>
    </citation>
    <scope>NUCLEOTIDE SEQUENCE [LARGE SCALE GENOMIC DNA]</scope>
    <source>
        <strain evidence="4 5">DSM 19828</strain>
    </source>
</reference>
<evidence type="ECO:0000313" key="5">
    <source>
        <dbReference type="Proteomes" id="UP000320806"/>
    </source>
</evidence>
<dbReference type="PROSITE" id="PS51186">
    <property type="entry name" value="GNAT"/>
    <property type="match status" value="2"/>
</dbReference>
<feature type="domain" description="N-acetyltransferase" evidence="3">
    <location>
        <begin position="190"/>
        <end position="328"/>
    </location>
</feature>
<proteinExistence type="predicted"/>
<protein>
    <submittedName>
        <fullName evidence="4">Acetyltransferase (GNAT) family protein</fullName>
    </submittedName>
</protein>
<evidence type="ECO:0000313" key="4">
    <source>
        <dbReference type="EMBL" id="TQJ13908.1"/>
    </source>
</evidence>
<dbReference type="InterPro" id="IPR000182">
    <property type="entry name" value="GNAT_dom"/>
</dbReference>
<feature type="domain" description="N-acetyltransferase" evidence="3">
    <location>
        <begin position="1"/>
        <end position="165"/>
    </location>
</feature>
<gene>
    <name evidence="4" type="ORF">FB459_1345</name>
</gene>
<dbReference type="PANTHER" id="PTHR43877">
    <property type="entry name" value="AMINOALKYLPHOSPHONATE N-ACETYLTRANSFERASE-RELATED-RELATED"/>
    <property type="match status" value="1"/>
</dbReference>
<sequence>MEIRELNTDDRAEIRAWHDVLFEGYTGGRPPVWWSGIHEALYRFENPSTYSDRIALVGLVDGEIVAAADATLPNRENTDSASIELAVQGDRTGRGHGRALAADLRNRLVECRRTTVDTEVYGLPGQDFSETRGGRFAAAHGLAVANVETRYLLELPVVSMDTPLDTPLDTDIEIAGWVGPCPQQYEAQLLVLQQQMEQDVPRGELSRRPLDLDLERQRDSQRRLVERGWTSVTALAMVNGESVGYTEILMQDSDRVMVQEDTLVLPEHRGRRIGQALKADNLRRLDGVRDGRTMLQTFIADSNVAMRATNAKFGFEAADVLYECEGRI</sequence>
<dbReference type="GO" id="GO:0016747">
    <property type="term" value="F:acyltransferase activity, transferring groups other than amino-acyl groups"/>
    <property type="evidence" value="ECO:0007669"/>
    <property type="project" value="InterPro"/>
</dbReference>
<evidence type="ECO:0000256" key="1">
    <source>
        <dbReference type="ARBA" id="ARBA00022679"/>
    </source>
</evidence>
<name>A0A542EEZ0_9MICO</name>
<accession>A0A542EEZ0</accession>
<evidence type="ECO:0000259" key="3">
    <source>
        <dbReference type="PROSITE" id="PS51186"/>
    </source>
</evidence>
<dbReference type="InterPro" id="IPR050832">
    <property type="entry name" value="Bact_Acetyltransf"/>
</dbReference>
<comment type="caution">
    <text evidence="4">The sequence shown here is derived from an EMBL/GenBank/DDBJ whole genome shotgun (WGS) entry which is preliminary data.</text>
</comment>
<dbReference type="Gene3D" id="3.40.630.30">
    <property type="match status" value="1"/>
</dbReference>
<dbReference type="RefSeq" id="WP_170221754.1">
    <property type="nucleotide sequence ID" value="NZ_BAABCI010000002.1"/>
</dbReference>
<dbReference type="Pfam" id="PF00583">
    <property type="entry name" value="Acetyltransf_1"/>
    <property type="match status" value="1"/>
</dbReference>
<keyword evidence="5" id="KW-1185">Reference proteome</keyword>
<dbReference type="Proteomes" id="UP000320806">
    <property type="component" value="Unassembled WGS sequence"/>
</dbReference>
<dbReference type="InterPro" id="IPR016181">
    <property type="entry name" value="Acyl_CoA_acyltransferase"/>
</dbReference>
<dbReference type="SUPFAM" id="SSF55729">
    <property type="entry name" value="Acyl-CoA N-acyltransferases (Nat)"/>
    <property type="match status" value="2"/>
</dbReference>
<keyword evidence="2" id="KW-0012">Acyltransferase</keyword>
<dbReference type="EMBL" id="VFMO01000001">
    <property type="protein sequence ID" value="TQJ13908.1"/>
    <property type="molecule type" value="Genomic_DNA"/>
</dbReference>
<keyword evidence="1 4" id="KW-0808">Transferase</keyword>